<accession>A0A4V1AIZ1</accession>
<dbReference type="InterPro" id="IPR033877">
    <property type="entry name" value="Frm2/Hbn1"/>
</dbReference>
<evidence type="ECO:0000313" key="6">
    <source>
        <dbReference type="Proteomes" id="UP000292886"/>
    </source>
</evidence>
<proteinExistence type="predicted"/>
<dbReference type="GO" id="GO:0005737">
    <property type="term" value="C:cytoplasm"/>
    <property type="evidence" value="ECO:0007669"/>
    <property type="project" value="UniProtKB-SubCell"/>
</dbReference>
<name>A0A4V1AIZ1_9LACO</name>
<evidence type="ECO:0000256" key="3">
    <source>
        <dbReference type="ARBA" id="ARBA00023002"/>
    </source>
</evidence>
<comment type="subcellular location">
    <subcellularLocation>
        <location evidence="1">Cytoplasm</location>
    </subcellularLocation>
</comment>
<dbReference type="Pfam" id="PF00881">
    <property type="entry name" value="Nitroreductase"/>
    <property type="match status" value="1"/>
</dbReference>
<dbReference type="InterPro" id="IPR029479">
    <property type="entry name" value="Nitroreductase"/>
</dbReference>
<evidence type="ECO:0000259" key="4">
    <source>
        <dbReference type="Pfam" id="PF00881"/>
    </source>
</evidence>
<dbReference type="GO" id="GO:0034599">
    <property type="term" value="P:cellular response to oxidative stress"/>
    <property type="evidence" value="ECO:0007669"/>
    <property type="project" value="InterPro"/>
</dbReference>
<dbReference type="OrthoDB" id="9810617at2"/>
<dbReference type="FunFam" id="3.40.109.10:FF:000001">
    <property type="entry name" value="Nitroreductase family"/>
    <property type="match status" value="1"/>
</dbReference>
<dbReference type="PANTHER" id="PTHR43035:SF1">
    <property type="entry name" value="FATTY ACID REPRESSION MUTANT PROTEIN 2-RELATED"/>
    <property type="match status" value="1"/>
</dbReference>
<dbReference type="KEGG" id="wei:EQG49_12330"/>
<dbReference type="SUPFAM" id="SSF55469">
    <property type="entry name" value="FMN-dependent nitroreductase-like"/>
    <property type="match status" value="1"/>
</dbReference>
<keyword evidence="6" id="KW-1185">Reference proteome</keyword>
<reference evidence="6" key="1">
    <citation type="submission" date="2019-03" db="EMBL/GenBank/DDBJ databases">
        <title>Weissella sp. 26KH-42 Genome sequencing.</title>
        <authorList>
            <person name="Heo J."/>
            <person name="Kim S.-J."/>
            <person name="Kim J.-S."/>
            <person name="Hong S.-B."/>
            <person name="Kwon S.-W."/>
        </authorList>
    </citation>
    <scope>NUCLEOTIDE SEQUENCE [LARGE SCALE GENOMIC DNA]</scope>
    <source>
        <strain evidence="6">26KH-42</strain>
    </source>
</reference>
<keyword evidence="2" id="KW-0963">Cytoplasm</keyword>
<dbReference type="EMBL" id="CP037940">
    <property type="protein sequence ID" value="QBO37185.1"/>
    <property type="molecule type" value="Genomic_DNA"/>
</dbReference>
<dbReference type="Gene3D" id="3.40.109.10">
    <property type="entry name" value="NADH Oxidase"/>
    <property type="match status" value="1"/>
</dbReference>
<dbReference type="AlphaFoldDB" id="A0A4V1AIZ1"/>
<dbReference type="CDD" id="cd02140">
    <property type="entry name" value="Frm2-like"/>
    <property type="match status" value="1"/>
</dbReference>
<evidence type="ECO:0000256" key="2">
    <source>
        <dbReference type="ARBA" id="ARBA00022490"/>
    </source>
</evidence>
<dbReference type="RefSeq" id="WP_133364262.1">
    <property type="nucleotide sequence ID" value="NZ_CP037940.1"/>
</dbReference>
<feature type="domain" description="Nitroreductase" evidence="4">
    <location>
        <begin position="10"/>
        <end position="178"/>
    </location>
</feature>
<dbReference type="PANTHER" id="PTHR43035">
    <property type="entry name" value="FATTY ACID REPRESSION MUTANT PROTEIN 2-RELATED"/>
    <property type="match status" value="1"/>
</dbReference>
<evidence type="ECO:0000313" key="5">
    <source>
        <dbReference type="EMBL" id="QBO37185.1"/>
    </source>
</evidence>
<dbReference type="InterPro" id="IPR000415">
    <property type="entry name" value="Nitroreductase-like"/>
</dbReference>
<protein>
    <submittedName>
        <fullName evidence="5">Nitroreductase family protein</fullName>
    </submittedName>
</protein>
<keyword evidence="3" id="KW-0560">Oxidoreductase</keyword>
<dbReference type="GO" id="GO:0016491">
    <property type="term" value="F:oxidoreductase activity"/>
    <property type="evidence" value="ECO:0007669"/>
    <property type="project" value="UniProtKB-KW"/>
</dbReference>
<organism evidence="5 6">
    <name type="scientific">Periweissella cryptocerci</name>
    <dbReference type="NCBI Taxonomy" id="2506420"/>
    <lineage>
        <taxon>Bacteria</taxon>
        <taxon>Bacillati</taxon>
        <taxon>Bacillota</taxon>
        <taxon>Bacilli</taxon>
        <taxon>Lactobacillales</taxon>
        <taxon>Lactobacillaceae</taxon>
        <taxon>Periweissella</taxon>
    </lineage>
</organism>
<evidence type="ECO:0000256" key="1">
    <source>
        <dbReference type="ARBA" id="ARBA00004496"/>
    </source>
</evidence>
<gene>
    <name evidence="5" type="ORF">EQG49_12330</name>
</gene>
<dbReference type="Proteomes" id="UP000292886">
    <property type="component" value="Chromosome"/>
</dbReference>
<sequence>MKDTFLNIEKNRRTIYALGKNVELSNDEIENLVKDAIKEAPTAFNNQSTRAIVLFGAKHDEFWDIVVNRLHDEVPNEEVYAKTVSKIDSFKAAFGTVLFFTDTDIVKSFEENVPLYADNFYDWSEQGIGIANYAFWLALTDNNLGASLQHYNPIVDELVADAFDVPANWRLRSQMPFGSIEAAAGDKDYIQDDERFRVLGK</sequence>